<dbReference type="EMBL" id="JBHTLM010000006">
    <property type="protein sequence ID" value="MFD1176664.1"/>
    <property type="molecule type" value="Genomic_DNA"/>
</dbReference>
<dbReference type="RefSeq" id="WP_379319117.1">
    <property type="nucleotide sequence ID" value="NZ_JBHTLM010000006.1"/>
</dbReference>
<dbReference type="PANTHER" id="PTHR30336">
    <property type="entry name" value="INNER MEMBRANE PROTEIN, PROBABLE PERMEASE"/>
    <property type="match status" value="1"/>
</dbReference>
<accession>A0ABW3RW82</accession>
<dbReference type="InterPro" id="IPR014729">
    <property type="entry name" value="Rossmann-like_a/b/a_fold"/>
</dbReference>
<evidence type="ECO:0000313" key="3">
    <source>
        <dbReference type="Proteomes" id="UP001597262"/>
    </source>
</evidence>
<comment type="caution">
    <text evidence="2">The sequence shown here is derived from an EMBL/GenBank/DDBJ whole genome shotgun (WGS) entry which is preliminary data.</text>
</comment>
<reference evidence="3" key="1">
    <citation type="journal article" date="2019" name="Int. J. Syst. Evol. Microbiol.">
        <title>The Global Catalogue of Microorganisms (GCM) 10K type strain sequencing project: providing services to taxonomists for standard genome sequencing and annotation.</title>
        <authorList>
            <consortium name="The Broad Institute Genomics Platform"/>
            <consortium name="The Broad Institute Genome Sequencing Center for Infectious Disease"/>
            <person name="Wu L."/>
            <person name="Ma J."/>
        </authorList>
    </citation>
    <scope>NUCLEOTIDE SEQUENCE [LARGE SCALE GENOMIC DNA]</scope>
    <source>
        <strain evidence="3">CCUG 59189</strain>
    </source>
</reference>
<sequence length="184" mass="21540">MKKPFDCLTDLVFVNQDQLELSDIILVPGGSHPQLIERAVELYQLGLAPYILPSGGYNSKINQTEWKFLNEIAIKMGVPQEVILKEDQARNTFDNARNSWKLIEERNIKVRQVIMVCKAQHSRRALMTYQTVFPLDIRFLMEPISDKNNITRDNWFQDEMKIKAVMGEAEKISKYFVHHIPYWI</sequence>
<protein>
    <submittedName>
        <fullName evidence="2">YdcF family protein</fullName>
    </submittedName>
</protein>
<evidence type="ECO:0000259" key="1">
    <source>
        <dbReference type="Pfam" id="PF02698"/>
    </source>
</evidence>
<dbReference type="Proteomes" id="UP001597262">
    <property type="component" value="Unassembled WGS sequence"/>
</dbReference>
<dbReference type="CDD" id="cd06259">
    <property type="entry name" value="YdcF-like"/>
    <property type="match status" value="1"/>
</dbReference>
<keyword evidence="3" id="KW-1185">Reference proteome</keyword>
<dbReference type="InterPro" id="IPR003848">
    <property type="entry name" value="DUF218"/>
</dbReference>
<dbReference type="PANTHER" id="PTHR30336:SF20">
    <property type="entry name" value="DUF218 DOMAIN-CONTAINING PROTEIN"/>
    <property type="match status" value="1"/>
</dbReference>
<dbReference type="Gene3D" id="3.40.50.620">
    <property type="entry name" value="HUPs"/>
    <property type="match status" value="1"/>
</dbReference>
<dbReference type="InterPro" id="IPR051599">
    <property type="entry name" value="Cell_Envelope_Assoc"/>
</dbReference>
<evidence type="ECO:0000313" key="2">
    <source>
        <dbReference type="EMBL" id="MFD1176664.1"/>
    </source>
</evidence>
<feature type="domain" description="DUF218" evidence="1">
    <location>
        <begin position="23"/>
        <end position="132"/>
    </location>
</feature>
<organism evidence="2 3">
    <name type="scientific">Paenibacillus puldeungensis</name>
    <dbReference type="NCBI Taxonomy" id="696536"/>
    <lineage>
        <taxon>Bacteria</taxon>
        <taxon>Bacillati</taxon>
        <taxon>Bacillota</taxon>
        <taxon>Bacilli</taxon>
        <taxon>Bacillales</taxon>
        <taxon>Paenibacillaceae</taxon>
        <taxon>Paenibacillus</taxon>
    </lineage>
</organism>
<gene>
    <name evidence="2" type="ORF">ACFQ3W_10170</name>
</gene>
<proteinExistence type="predicted"/>
<name>A0ABW3RW82_9BACL</name>
<dbReference type="Pfam" id="PF02698">
    <property type="entry name" value="DUF218"/>
    <property type="match status" value="1"/>
</dbReference>